<dbReference type="InterPro" id="IPR032914">
    <property type="entry name" value="Vam6/VPS39/TRAP1"/>
</dbReference>
<dbReference type="InterPro" id="IPR011044">
    <property type="entry name" value="Quino_amine_DH_bsu"/>
</dbReference>
<evidence type="ECO:0000259" key="1">
    <source>
        <dbReference type="Pfam" id="PF10366"/>
    </source>
</evidence>
<dbReference type="PANTHER" id="PTHR12894">
    <property type="entry name" value="CNH DOMAIN CONTAINING"/>
    <property type="match status" value="1"/>
</dbReference>
<name>A0AAD5MCA1_PYTIN</name>
<dbReference type="SUPFAM" id="SSF50969">
    <property type="entry name" value="YVTN repeat-like/Quinoprotein amine dehydrogenase"/>
    <property type="match status" value="1"/>
</dbReference>
<dbReference type="GO" id="GO:0016020">
    <property type="term" value="C:membrane"/>
    <property type="evidence" value="ECO:0007669"/>
    <property type="project" value="TreeGrafter"/>
</dbReference>
<dbReference type="Proteomes" id="UP001209570">
    <property type="component" value="Unassembled WGS sequence"/>
</dbReference>
<gene>
    <name evidence="3" type="ORF">P43SY_005785</name>
</gene>
<feature type="domain" description="Vacuolar sorting protein 39/Transforming growth factor beta receptor-associated zinc finger" evidence="2">
    <location>
        <begin position="990"/>
        <end position="1026"/>
    </location>
</feature>
<dbReference type="PANTHER" id="PTHR12894:SF27">
    <property type="entry name" value="TRANSFORMING GROWTH FACTOR-BETA RECEPTOR-ASSOCIATED PROTEIN 1"/>
    <property type="match status" value="1"/>
</dbReference>
<dbReference type="Pfam" id="PF10367">
    <property type="entry name" value="zf-Vps39_C"/>
    <property type="match status" value="1"/>
</dbReference>
<dbReference type="Pfam" id="PF10366">
    <property type="entry name" value="Vps39_1"/>
    <property type="match status" value="1"/>
</dbReference>
<reference evidence="3" key="1">
    <citation type="submission" date="2021-12" db="EMBL/GenBank/DDBJ databases">
        <title>Prjna785345.</title>
        <authorList>
            <person name="Rujirawat T."/>
            <person name="Krajaejun T."/>
        </authorList>
    </citation>
    <scope>NUCLEOTIDE SEQUENCE</scope>
    <source>
        <strain evidence="3">Pi057C3</strain>
    </source>
</reference>
<dbReference type="InterPro" id="IPR019453">
    <property type="entry name" value="VPS39/TGFA1_Znf"/>
</dbReference>
<keyword evidence="4" id="KW-1185">Reference proteome</keyword>
<accession>A0AAD5MCA1</accession>
<dbReference type="EMBL" id="JAKCXM010000002">
    <property type="protein sequence ID" value="KAJ0409891.1"/>
    <property type="molecule type" value="Genomic_DNA"/>
</dbReference>
<dbReference type="GO" id="GO:0034058">
    <property type="term" value="P:endosomal vesicle fusion"/>
    <property type="evidence" value="ECO:0007669"/>
    <property type="project" value="TreeGrafter"/>
</dbReference>
<evidence type="ECO:0000313" key="3">
    <source>
        <dbReference type="EMBL" id="KAJ0409891.1"/>
    </source>
</evidence>
<evidence type="ECO:0000259" key="2">
    <source>
        <dbReference type="Pfam" id="PF10367"/>
    </source>
</evidence>
<protein>
    <recommendedName>
        <fullName evidence="5">CNH domain-containing protein</fullName>
    </recommendedName>
</protein>
<dbReference type="GO" id="GO:0006914">
    <property type="term" value="P:autophagy"/>
    <property type="evidence" value="ECO:0007669"/>
    <property type="project" value="TreeGrafter"/>
</dbReference>
<proteinExistence type="predicted"/>
<dbReference type="InterPro" id="IPR019452">
    <property type="entry name" value="VPS39/TGF_beta_rcpt-assoc_1"/>
</dbReference>
<dbReference type="AlphaFoldDB" id="A0AAD5MCA1"/>
<organism evidence="3 4">
    <name type="scientific">Pythium insidiosum</name>
    <name type="common">Pythiosis disease agent</name>
    <dbReference type="NCBI Taxonomy" id="114742"/>
    <lineage>
        <taxon>Eukaryota</taxon>
        <taxon>Sar</taxon>
        <taxon>Stramenopiles</taxon>
        <taxon>Oomycota</taxon>
        <taxon>Peronosporomycetes</taxon>
        <taxon>Pythiales</taxon>
        <taxon>Pythiaceae</taxon>
        <taxon>Pythium</taxon>
    </lineage>
</organism>
<evidence type="ECO:0008006" key="5">
    <source>
        <dbReference type="Google" id="ProtNLM"/>
    </source>
</evidence>
<dbReference type="GO" id="GO:0005737">
    <property type="term" value="C:cytoplasm"/>
    <property type="evidence" value="ECO:0007669"/>
    <property type="project" value="TreeGrafter"/>
</dbReference>
<comment type="caution">
    <text evidence="3">The sequence shown here is derived from an EMBL/GenBank/DDBJ whole genome shotgun (WGS) entry which is preliminary data.</text>
</comment>
<sequence length="1029" mass="113810">MSESSSLPYELADVEVDKPLKRPQQIEALLSSGVAWSELAPLVFMGTSDGSLHCFVPANPNGALSFLRWHATYKKLYHASAQFLDAWGVYLTVTDAKLALYTLPLHSNPHVEGGTPSSADDKMVVVLDETKHTQLVAVHDEARVVCVLSKSHTLRVFDWTVNRSLELRAQHELAALLAASSLIAPGVLPVQKMALLGDSHVLLAFKKDWCVVHLDSGTVLEPADEATSPPFTVDTISSVVTLPPRHGRPGHRTLWRDALITCKHHALRIRIVDAPLSAGPRKRVAVDRVVEYNVTPRSATYHHPYVLWDLHDKLAVYNSATMKPVQTLPIKGMYSGGVVPASSMQSRDTANRPWPLAFVSVAAPFSVQVATMTPIATQLRRSLDAGRLEDAVVLTELCPDDASLADDEASALYAAFARDLFRRKQFDAAMTYFRTANVAAIDVLRLFPRDLLPRVGLQAVAEPTNEDAASALDGEDLVHALVALVEFLRQRRESPTAIRFKGAVSGVTIDRELQLIDTVLAKCLVLLTEREGHRDRAQQELLQLVQQENHCDVGETEVFLRAHLAFEALLHFYATRKFHRKALELLDDLERSAIAREAEKPGTTTRLKGLKTPSEYRAMTTAYLRRLGQKKADLVFEFSRRVLQVSPALGLSIFTQRDVRIGKEDIDPVQIVQHLKTCQVDASQAPVVAAGHESQETALPLTESRYLAIEYVTQVVNDTDRRLALPTRLHDDAVYLLLDAIHAYVQQTKHQSASAVTRLTSRVSLQRGHLGQLRRKLLAFLESPRAQYHPERMLSRTPPEMIDERAALLARLGRHHEVLQLYALELRDAALAESYCNRCFEAKQADTSIYSTLLRLYLRPTLPANSGSLSSLSSSPPKPLWQRSTSLHLPAAATKAGASTAGPTLTTTHSVSSEAVAAAVNILNRYAERIDVPTALELLPADVPVASLASFFARVLERQVERHRNGQVKKQLAKIENFRVREKLTVHRKNSVTVWSSHCCEGCGKKLGVGTFVRLPNGGLLHYACQPAP</sequence>
<feature type="domain" description="Vacuolar sorting protein 39/Transforming growth factor beta receptor-associated" evidence="1">
    <location>
        <begin position="537"/>
        <end position="643"/>
    </location>
</feature>
<evidence type="ECO:0000313" key="4">
    <source>
        <dbReference type="Proteomes" id="UP001209570"/>
    </source>
</evidence>